<comment type="caution">
    <text evidence="1">The sequence shown here is derived from an EMBL/GenBank/DDBJ whole genome shotgun (WGS) entry which is preliminary data.</text>
</comment>
<name>V7IW29_SALET</name>
<evidence type="ECO:0000313" key="1">
    <source>
        <dbReference type="EMBL" id="ETA89516.1"/>
    </source>
</evidence>
<dbReference type="HOGENOM" id="CLU_1785530_0_0_6"/>
<protein>
    <submittedName>
        <fullName evidence="1">Uncharacterized protein</fullName>
    </submittedName>
</protein>
<dbReference type="EMBL" id="AZGR01000010">
    <property type="protein sequence ID" value="ETA89516.1"/>
    <property type="molecule type" value="Genomic_DNA"/>
</dbReference>
<reference evidence="1 2" key="1">
    <citation type="journal article" date="2014" name="Genome Announc.">
        <title>Whole-Genome Sequencing of Salmonella enterica subsp. enterica Serovar Cubana Strains Isolated from Agricultural Sources.</title>
        <authorList>
            <person name="Benahmed F.H."/>
            <person name="Gopinath G.R."/>
            <person name="Wang H."/>
            <person name="Jean-Gilles Beaubrun J."/>
            <person name="Grim C."/>
            <person name="Cheng C.M."/>
            <person name="McClelland M."/>
            <person name="Ayers S."/>
            <person name="Abbott J."/>
            <person name="Desai P."/>
            <person name="Frye J.G."/>
            <person name="Weinstock G."/>
            <person name="Hammack T.S."/>
            <person name="Hanes D.E."/>
            <person name="Rasmussen M.A."/>
            <person name="Davidson M.K."/>
        </authorList>
    </citation>
    <scope>NUCLEOTIDE SEQUENCE [LARGE SCALE GENOMIC DNA]</scope>
    <source>
        <strain evidence="1">76814</strain>
    </source>
</reference>
<dbReference type="Proteomes" id="UP000018534">
    <property type="component" value="Unassembled WGS sequence"/>
</dbReference>
<dbReference type="PATRIC" id="fig|1192560.4.peg.414"/>
<sequence>MKMTKCDHVNIENMKKAVQALDRAIDADIDEQVVQALESEDVIDIGVIVDKNGNPGTGNGLPFDVYTCKDDATLVAAALNEVDAFLLSFTDNPALQERRSDYQVQQDTILALVNNFTDVDLELVPSLVVSNIQEAKRELEDAIQRLS</sequence>
<proteinExistence type="predicted"/>
<evidence type="ECO:0000313" key="2">
    <source>
        <dbReference type="Proteomes" id="UP000018534"/>
    </source>
</evidence>
<accession>V7IW29</accession>
<dbReference type="AlphaFoldDB" id="V7IW29"/>
<organism evidence="1 2">
    <name type="scientific">Salmonella enterica subsp. enterica serovar Cubana str. 76814</name>
    <dbReference type="NCBI Taxonomy" id="1192560"/>
    <lineage>
        <taxon>Bacteria</taxon>
        <taxon>Pseudomonadati</taxon>
        <taxon>Pseudomonadota</taxon>
        <taxon>Gammaproteobacteria</taxon>
        <taxon>Enterobacterales</taxon>
        <taxon>Enterobacteriaceae</taxon>
        <taxon>Salmonella</taxon>
    </lineage>
</organism>
<gene>
    <name evidence="1" type="ORF">A628_00451</name>
</gene>